<evidence type="ECO:0000313" key="14">
    <source>
        <dbReference type="EMBL" id="MBM9433833.1"/>
    </source>
</evidence>
<comment type="cofactor">
    <cofactor evidence="12">
        <name>Zn(2+)</name>
        <dbReference type="ChEBI" id="CHEBI:29105"/>
    </cofactor>
    <text evidence="12">Binds 1 zinc ion per subunit.</text>
</comment>
<reference evidence="15" key="1">
    <citation type="submission" date="2021-02" db="EMBL/GenBank/DDBJ databases">
        <title>Leucobacter sp. CX169.</title>
        <authorList>
            <person name="Cheng Y."/>
        </authorList>
    </citation>
    <scope>NUCLEOTIDE SEQUENCE [LARGE SCALE GENOMIC DNA]</scope>
    <source>
        <strain evidence="15">JY899</strain>
    </source>
</reference>
<dbReference type="Proteomes" id="UP000705983">
    <property type="component" value="Unassembled WGS sequence"/>
</dbReference>
<dbReference type="PANTHER" id="PTHR43221:SF1">
    <property type="entry name" value="PROTEASE HTPX"/>
    <property type="match status" value="1"/>
</dbReference>
<evidence type="ECO:0000256" key="6">
    <source>
        <dbReference type="ARBA" id="ARBA00022723"/>
    </source>
</evidence>
<organism evidence="14 15">
    <name type="scientific">Flaviflexus equikiangi</name>
    <dbReference type="NCBI Taxonomy" id="2758573"/>
    <lineage>
        <taxon>Bacteria</taxon>
        <taxon>Bacillati</taxon>
        <taxon>Actinomycetota</taxon>
        <taxon>Actinomycetes</taxon>
        <taxon>Actinomycetales</taxon>
        <taxon>Actinomycetaceae</taxon>
        <taxon>Flaviflexus</taxon>
    </lineage>
</organism>
<feature type="transmembrane region" description="Helical" evidence="12">
    <location>
        <begin position="37"/>
        <end position="55"/>
    </location>
</feature>
<keyword evidence="9 12" id="KW-1133">Transmembrane helix</keyword>
<evidence type="ECO:0000256" key="9">
    <source>
        <dbReference type="ARBA" id="ARBA00022989"/>
    </source>
</evidence>
<feature type="transmembrane region" description="Helical" evidence="12">
    <location>
        <begin position="184"/>
        <end position="207"/>
    </location>
</feature>
<dbReference type="Pfam" id="PF01435">
    <property type="entry name" value="Peptidase_M48"/>
    <property type="match status" value="1"/>
</dbReference>
<dbReference type="Gene3D" id="3.30.2010.10">
    <property type="entry name" value="Metalloproteases ('zincins'), catalytic domain"/>
    <property type="match status" value="1"/>
</dbReference>
<keyword evidence="5 12" id="KW-0812">Transmembrane</keyword>
<dbReference type="InterPro" id="IPR001915">
    <property type="entry name" value="Peptidase_M48"/>
</dbReference>
<dbReference type="InterPro" id="IPR022919">
    <property type="entry name" value="Pept_M48_protease_HtpX"/>
</dbReference>
<dbReference type="EMBL" id="JAFFJS010000005">
    <property type="protein sequence ID" value="MBM9433833.1"/>
    <property type="molecule type" value="Genomic_DNA"/>
</dbReference>
<keyword evidence="7 12" id="KW-0378">Hydrolase</keyword>
<evidence type="ECO:0000259" key="13">
    <source>
        <dbReference type="Pfam" id="PF01435"/>
    </source>
</evidence>
<comment type="similarity">
    <text evidence="2 12">Belongs to the peptidase M48B family.</text>
</comment>
<evidence type="ECO:0000256" key="2">
    <source>
        <dbReference type="ARBA" id="ARBA00009779"/>
    </source>
</evidence>
<sequence length="290" mass="31228">MNRSTLNGVKTAVLLGVLWAILLAIGGLLSAGSGSSSFIVVFALIGLGSTAYTYWNSDKLAIRAMRAREVSEAEFPWYHQTVRELAVKAGQPMPRLFVAPTSSPNAFATGRNPKNAAVCVTDGILDLLNERELRAVLGHELMHVYNRDILTSSIAAGLAGIISSLAQFFMFFGMRGDRNNSSPFGFIGVLLMALLAPLAASLIQLAVSRTREYDADHDGAELTEDPLGLASALNKIAGGTVRTPMTETPQMDSVSHMMIANPFAGKGRALFSTHPPMEDRIRRLEKMAGY</sequence>
<name>A0ABS2THJ9_9ACTO</name>
<evidence type="ECO:0000256" key="4">
    <source>
        <dbReference type="ARBA" id="ARBA00022670"/>
    </source>
</evidence>
<feature type="binding site" evidence="12">
    <location>
        <position position="212"/>
    </location>
    <ligand>
        <name>Zn(2+)</name>
        <dbReference type="ChEBI" id="CHEBI:29105"/>
        <note>catalytic</note>
    </ligand>
</feature>
<evidence type="ECO:0000256" key="5">
    <source>
        <dbReference type="ARBA" id="ARBA00022692"/>
    </source>
</evidence>
<keyword evidence="6 12" id="KW-0479">Metal-binding</keyword>
<keyword evidence="15" id="KW-1185">Reference proteome</keyword>
<gene>
    <name evidence="12 14" type="primary">htpX</name>
    <name evidence="14" type="ORF">JVW63_09030</name>
</gene>
<proteinExistence type="inferred from homology"/>
<feature type="transmembrane region" description="Helical" evidence="12">
    <location>
        <begin position="12"/>
        <end position="31"/>
    </location>
</feature>
<evidence type="ECO:0000313" key="15">
    <source>
        <dbReference type="Proteomes" id="UP000705983"/>
    </source>
</evidence>
<keyword evidence="4 12" id="KW-0645">Protease</keyword>
<evidence type="ECO:0000256" key="3">
    <source>
        <dbReference type="ARBA" id="ARBA00022475"/>
    </source>
</evidence>
<feature type="active site" evidence="12">
    <location>
        <position position="140"/>
    </location>
</feature>
<evidence type="ECO:0000256" key="8">
    <source>
        <dbReference type="ARBA" id="ARBA00022833"/>
    </source>
</evidence>
<dbReference type="NCBIfam" id="NF002839">
    <property type="entry name" value="PRK03072.1"/>
    <property type="match status" value="1"/>
</dbReference>
<protein>
    <recommendedName>
        <fullName evidence="12">Protease HtpX homolog</fullName>
        <ecNumber evidence="12">3.4.24.-</ecNumber>
    </recommendedName>
</protein>
<feature type="transmembrane region" description="Helical" evidence="12">
    <location>
        <begin position="149"/>
        <end position="172"/>
    </location>
</feature>
<feature type="domain" description="Peptidase M48" evidence="13">
    <location>
        <begin position="73"/>
        <end position="287"/>
    </location>
</feature>
<feature type="binding site" evidence="12">
    <location>
        <position position="139"/>
    </location>
    <ligand>
        <name>Zn(2+)</name>
        <dbReference type="ChEBI" id="CHEBI:29105"/>
        <note>catalytic</note>
    </ligand>
</feature>
<keyword evidence="11 12" id="KW-0472">Membrane</keyword>
<dbReference type="EC" id="3.4.24.-" evidence="12"/>
<dbReference type="GO" id="GO:0008237">
    <property type="term" value="F:metallopeptidase activity"/>
    <property type="evidence" value="ECO:0007669"/>
    <property type="project" value="UniProtKB-KW"/>
</dbReference>
<keyword evidence="3 12" id="KW-1003">Cell membrane</keyword>
<evidence type="ECO:0000256" key="11">
    <source>
        <dbReference type="ARBA" id="ARBA00023136"/>
    </source>
</evidence>
<dbReference type="RefSeq" id="WP_182173355.1">
    <property type="nucleotide sequence ID" value="NZ_CP059676.1"/>
</dbReference>
<evidence type="ECO:0000256" key="1">
    <source>
        <dbReference type="ARBA" id="ARBA00004651"/>
    </source>
</evidence>
<comment type="subcellular location">
    <subcellularLocation>
        <location evidence="1 12">Cell membrane</location>
        <topology evidence="1 12">Multi-pass membrane protein</topology>
    </subcellularLocation>
</comment>
<evidence type="ECO:0000256" key="10">
    <source>
        <dbReference type="ARBA" id="ARBA00023049"/>
    </source>
</evidence>
<dbReference type="HAMAP" id="MF_00188">
    <property type="entry name" value="Pept_M48_protease_HtpX"/>
    <property type="match status" value="1"/>
</dbReference>
<feature type="binding site" evidence="12">
    <location>
        <position position="143"/>
    </location>
    <ligand>
        <name>Zn(2+)</name>
        <dbReference type="ChEBI" id="CHEBI:29105"/>
        <note>catalytic</note>
    </ligand>
</feature>
<evidence type="ECO:0000256" key="7">
    <source>
        <dbReference type="ARBA" id="ARBA00022801"/>
    </source>
</evidence>
<keyword evidence="8 12" id="KW-0862">Zinc</keyword>
<accession>A0ABS2THJ9</accession>
<dbReference type="PANTHER" id="PTHR43221">
    <property type="entry name" value="PROTEASE HTPX"/>
    <property type="match status" value="1"/>
</dbReference>
<evidence type="ECO:0000256" key="12">
    <source>
        <dbReference type="HAMAP-Rule" id="MF_00188"/>
    </source>
</evidence>
<keyword evidence="10 12" id="KW-0482">Metalloprotease</keyword>
<comment type="caution">
    <text evidence="14">The sequence shown here is derived from an EMBL/GenBank/DDBJ whole genome shotgun (WGS) entry which is preliminary data.</text>
</comment>
<dbReference type="InterPro" id="IPR050083">
    <property type="entry name" value="HtpX_protease"/>
</dbReference>